<dbReference type="EMBL" id="ML208318">
    <property type="protein sequence ID" value="TFK70119.1"/>
    <property type="molecule type" value="Genomic_DNA"/>
</dbReference>
<dbReference type="Proteomes" id="UP000308600">
    <property type="component" value="Unassembled WGS sequence"/>
</dbReference>
<protein>
    <submittedName>
        <fullName evidence="1">Uncharacterized protein</fullName>
    </submittedName>
</protein>
<reference evidence="1 2" key="1">
    <citation type="journal article" date="2019" name="Nat. Ecol. Evol.">
        <title>Megaphylogeny resolves global patterns of mushroom evolution.</title>
        <authorList>
            <person name="Varga T."/>
            <person name="Krizsan K."/>
            <person name="Foldi C."/>
            <person name="Dima B."/>
            <person name="Sanchez-Garcia M."/>
            <person name="Sanchez-Ramirez S."/>
            <person name="Szollosi G.J."/>
            <person name="Szarkandi J.G."/>
            <person name="Papp V."/>
            <person name="Albert L."/>
            <person name="Andreopoulos W."/>
            <person name="Angelini C."/>
            <person name="Antonin V."/>
            <person name="Barry K.W."/>
            <person name="Bougher N.L."/>
            <person name="Buchanan P."/>
            <person name="Buyck B."/>
            <person name="Bense V."/>
            <person name="Catcheside P."/>
            <person name="Chovatia M."/>
            <person name="Cooper J."/>
            <person name="Damon W."/>
            <person name="Desjardin D."/>
            <person name="Finy P."/>
            <person name="Geml J."/>
            <person name="Haridas S."/>
            <person name="Hughes K."/>
            <person name="Justo A."/>
            <person name="Karasinski D."/>
            <person name="Kautmanova I."/>
            <person name="Kiss B."/>
            <person name="Kocsube S."/>
            <person name="Kotiranta H."/>
            <person name="LaButti K.M."/>
            <person name="Lechner B.E."/>
            <person name="Liimatainen K."/>
            <person name="Lipzen A."/>
            <person name="Lukacs Z."/>
            <person name="Mihaltcheva S."/>
            <person name="Morgado L.N."/>
            <person name="Niskanen T."/>
            <person name="Noordeloos M.E."/>
            <person name="Ohm R.A."/>
            <person name="Ortiz-Santana B."/>
            <person name="Ovrebo C."/>
            <person name="Racz N."/>
            <person name="Riley R."/>
            <person name="Savchenko A."/>
            <person name="Shiryaev A."/>
            <person name="Soop K."/>
            <person name="Spirin V."/>
            <person name="Szebenyi C."/>
            <person name="Tomsovsky M."/>
            <person name="Tulloss R.E."/>
            <person name="Uehling J."/>
            <person name="Grigoriev I.V."/>
            <person name="Vagvolgyi C."/>
            <person name="Papp T."/>
            <person name="Martin F.M."/>
            <person name="Miettinen O."/>
            <person name="Hibbett D.S."/>
            <person name="Nagy L.G."/>
        </authorList>
    </citation>
    <scope>NUCLEOTIDE SEQUENCE [LARGE SCALE GENOMIC DNA]</scope>
    <source>
        <strain evidence="1 2">NL-1719</strain>
    </source>
</reference>
<gene>
    <name evidence="1" type="ORF">BDN72DRAFT_839427</name>
</gene>
<accession>A0ACD3AWN5</accession>
<evidence type="ECO:0000313" key="1">
    <source>
        <dbReference type="EMBL" id="TFK70119.1"/>
    </source>
</evidence>
<sequence>MAALPFELIEVILKNLYTNPFSKPACLAACSLVCRGWRPIAQALFFSEVSIPDGPNRPPVQPGQDDLYPWSTENPNLQLYVRRLWIRSLQESRIGKLASSLPNLEQLVIFDPSKLDGNETIPSRIMDSLYENIHSNHLTSLCISNVVDFPVHTFYLCSSLRELKIRGTSFEGLRADTHTFEHEESLDYARSLDPDPSPRPRLQSLHLSISSPGSVGIFLWLLTPGCAFDLSELKTLHCLDRTDAIACFSRVVRLVDFVSSSLEDLMVDPPTWCSCPPFLCRFS</sequence>
<proteinExistence type="predicted"/>
<organism evidence="1 2">
    <name type="scientific">Pluteus cervinus</name>
    <dbReference type="NCBI Taxonomy" id="181527"/>
    <lineage>
        <taxon>Eukaryota</taxon>
        <taxon>Fungi</taxon>
        <taxon>Dikarya</taxon>
        <taxon>Basidiomycota</taxon>
        <taxon>Agaricomycotina</taxon>
        <taxon>Agaricomycetes</taxon>
        <taxon>Agaricomycetidae</taxon>
        <taxon>Agaricales</taxon>
        <taxon>Pluteineae</taxon>
        <taxon>Pluteaceae</taxon>
        <taxon>Pluteus</taxon>
    </lineage>
</organism>
<keyword evidence="2" id="KW-1185">Reference proteome</keyword>
<name>A0ACD3AWN5_9AGAR</name>
<evidence type="ECO:0000313" key="2">
    <source>
        <dbReference type="Proteomes" id="UP000308600"/>
    </source>
</evidence>